<dbReference type="GO" id="GO:0005506">
    <property type="term" value="F:iron ion binding"/>
    <property type="evidence" value="ECO:0007669"/>
    <property type="project" value="InterPro"/>
</dbReference>
<protein>
    <submittedName>
        <fullName evidence="8">Fatty acid hydroxylase superfamily protein</fullName>
    </submittedName>
</protein>
<gene>
    <name evidence="8" type="ORF">STSP2_03404</name>
</gene>
<dbReference type="STRING" id="1936003.STSP2_03404"/>
<evidence type="ECO:0000256" key="2">
    <source>
        <dbReference type="ARBA" id="ARBA00022692"/>
    </source>
</evidence>
<dbReference type="InterPro" id="IPR050307">
    <property type="entry name" value="Sterol_Desaturase_Related"/>
</dbReference>
<feature type="region of interest" description="Disordered" evidence="5">
    <location>
        <begin position="254"/>
        <end position="289"/>
    </location>
</feature>
<keyword evidence="2 6" id="KW-0812">Transmembrane</keyword>
<dbReference type="AlphaFoldDB" id="A0A1U9NQL3"/>
<evidence type="ECO:0000256" key="3">
    <source>
        <dbReference type="ARBA" id="ARBA00022989"/>
    </source>
</evidence>
<proteinExistence type="predicted"/>
<dbReference type="Pfam" id="PF04116">
    <property type="entry name" value="FA_hydroxylase"/>
    <property type="match status" value="1"/>
</dbReference>
<dbReference type="InterPro" id="IPR006694">
    <property type="entry name" value="Fatty_acid_hydroxylase"/>
</dbReference>
<evidence type="ECO:0000256" key="5">
    <source>
        <dbReference type="SAM" id="MobiDB-lite"/>
    </source>
</evidence>
<feature type="transmembrane region" description="Helical" evidence="6">
    <location>
        <begin position="6"/>
        <end position="28"/>
    </location>
</feature>
<organism evidence="8 9">
    <name type="scientific">Anaerohalosphaera lusitana</name>
    <dbReference type="NCBI Taxonomy" id="1936003"/>
    <lineage>
        <taxon>Bacteria</taxon>
        <taxon>Pseudomonadati</taxon>
        <taxon>Planctomycetota</taxon>
        <taxon>Phycisphaerae</taxon>
        <taxon>Sedimentisphaerales</taxon>
        <taxon>Anaerohalosphaeraceae</taxon>
        <taxon>Anaerohalosphaera</taxon>
    </lineage>
</organism>
<comment type="subcellular location">
    <subcellularLocation>
        <location evidence="1">Membrane</location>
    </subcellularLocation>
</comment>
<evidence type="ECO:0000256" key="6">
    <source>
        <dbReference type="SAM" id="Phobius"/>
    </source>
</evidence>
<keyword evidence="3 6" id="KW-1133">Transmembrane helix</keyword>
<keyword evidence="4 6" id="KW-0472">Membrane</keyword>
<name>A0A1U9NQL3_9BACT</name>
<dbReference type="RefSeq" id="WP_169853299.1">
    <property type="nucleotide sequence ID" value="NZ_CP019791.1"/>
</dbReference>
<feature type="domain" description="Fatty acid hydroxylase" evidence="7">
    <location>
        <begin position="88"/>
        <end position="222"/>
    </location>
</feature>
<dbReference type="GO" id="GO:0008610">
    <property type="term" value="P:lipid biosynthetic process"/>
    <property type="evidence" value="ECO:0007669"/>
    <property type="project" value="InterPro"/>
</dbReference>
<dbReference type="Proteomes" id="UP000189674">
    <property type="component" value="Chromosome"/>
</dbReference>
<dbReference type="KEGG" id="alus:STSP2_03404"/>
<feature type="transmembrane region" description="Helical" evidence="6">
    <location>
        <begin position="40"/>
        <end position="62"/>
    </location>
</feature>
<evidence type="ECO:0000259" key="7">
    <source>
        <dbReference type="Pfam" id="PF04116"/>
    </source>
</evidence>
<evidence type="ECO:0000313" key="9">
    <source>
        <dbReference type="Proteomes" id="UP000189674"/>
    </source>
</evidence>
<evidence type="ECO:0000256" key="1">
    <source>
        <dbReference type="ARBA" id="ARBA00004370"/>
    </source>
</evidence>
<dbReference type="GO" id="GO:0016491">
    <property type="term" value="F:oxidoreductase activity"/>
    <property type="evidence" value="ECO:0007669"/>
    <property type="project" value="InterPro"/>
</dbReference>
<dbReference type="GO" id="GO:0016020">
    <property type="term" value="C:membrane"/>
    <property type="evidence" value="ECO:0007669"/>
    <property type="project" value="UniProtKB-SubCell"/>
</dbReference>
<feature type="transmembrane region" description="Helical" evidence="6">
    <location>
        <begin position="74"/>
        <end position="102"/>
    </location>
</feature>
<evidence type="ECO:0000256" key="4">
    <source>
        <dbReference type="ARBA" id="ARBA00023136"/>
    </source>
</evidence>
<reference evidence="9" key="1">
    <citation type="submission" date="2017-02" db="EMBL/GenBank/DDBJ databases">
        <title>Comparative genomics and description of representatives of a novel lineage of planctomycetes thriving in anoxic sediments.</title>
        <authorList>
            <person name="Spring S."/>
            <person name="Bunk B."/>
            <person name="Sproer C."/>
        </authorList>
    </citation>
    <scope>NUCLEOTIDE SEQUENCE [LARGE SCALE GENOMIC DNA]</scope>
    <source>
        <strain evidence="9">ST-NAGAB-D1</strain>
    </source>
</reference>
<sequence>MSTYGQIALPLSLLGVFVILLTAEWKFPLRKRKDAFKSRFLVNVLISVLALLTGALLVRTTAFNLTGWVEGKRYGLIGLLGLGPAASFAVGFLLMDLTFYYWHRATHKFAFLWRFHQVHHIDLDMDVTTSFRFHPGEVALSVPFRCAQAVLLGVGPATWVIYVGCFQAATMFHHSNLRLPIRLERIVNKVIVTPRMHGIHHSTRRKEVNSNYSTIFRWWDQLNRSLLLNVPQNSINIGVVGYLDRTSNRSSRLLTMPFQKTPLPKKTKKTDQNKTQPEQTPKYRNILMQ</sequence>
<evidence type="ECO:0000313" key="8">
    <source>
        <dbReference type="EMBL" id="AQT70199.1"/>
    </source>
</evidence>
<keyword evidence="9" id="KW-1185">Reference proteome</keyword>
<accession>A0A1U9NQL3</accession>
<dbReference type="PANTHER" id="PTHR11863">
    <property type="entry name" value="STEROL DESATURASE"/>
    <property type="match status" value="1"/>
</dbReference>
<dbReference type="EMBL" id="CP019791">
    <property type="protein sequence ID" value="AQT70199.1"/>
    <property type="molecule type" value="Genomic_DNA"/>
</dbReference>